<comment type="caution">
    <text evidence="3">The sequence shown here is derived from an EMBL/GenBank/DDBJ whole genome shotgun (WGS) entry which is preliminary data.</text>
</comment>
<keyword evidence="4" id="KW-1185">Reference proteome</keyword>
<dbReference type="Pfam" id="PF04892">
    <property type="entry name" value="VanZ"/>
    <property type="match status" value="1"/>
</dbReference>
<dbReference type="InterPro" id="IPR006976">
    <property type="entry name" value="VanZ-like"/>
</dbReference>
<feature type="transmembrane region" description="Helical" evidence="1">
    <location>
        <begin position="93"/>
        <end position="113"/>
    </location>
</feature>
<proteinExistence type="predicted"/>
<organism evidence="3 4">
    <name type="scientific">Paenibacillus aurantiacus</name>
    <dbReference type="NCBI Taxonomy" id="1936118"/>
    <lineage>
        <taxon>Bacteria</taxon>
        <taxon>Bacillati</taxon>
        <taxon>Bacillota</taxon>
        <taxon>Bacilli</taxon>
        <taxon>Bacillales</taxon>
        <taxon>Paenibacillaceae</taxon>
        <taxon>Paenibacillus</taxon>
    </lineage>
</organism>
<evidence type="ECO:0000313" key="4">
    <source>
        <dbReference type="Proteomes" id="UP001589747"/>
    </source>
</evidence>
<evidence type="ECO:0000313" key="3">
    <source>
        <dbReference type="EMBL" id="MFB9329967.1"/>
    </source>
</evidence>
<keyword evidence="1" id="KW-1133">Transmembrane helix</keyword>
<dbReference type="PANTHER" id="PTHR36834:SF1">
    <property type="entry name" value="INTEGRAL MEMBRANE PROTEIN"/>
    <property type="match status" value="1"/>
</dbReference>
<dbReference type="Proteomes" id="UP001589747">
    <property type="component" value="Unassembled WGS sequence"/>
</dbReference>
<dbReference type="InterPro" id="IPR053150">
    <property type="entry name" value="Teicoplanin_resist-assoc"/>
</dbReference>
<keyword evidence="1" id="KW-0812">Transmembrane</keyword>
<dbReference type="EMBL" id="JBHMDO010000047">
    <property type="protein sequence ID" value="MFB9329967.1"/>
    <property type="molecule type" value="Genomic_DNA"/>
</dbReference>
<feature type="domain" description="VanZ-like" evidence="2">
    <location>
        <begin position="61"/>
        <end position="166"/>
    </location>
</feature>
<keyword evidence="1" id="KW-0472">Membrane</keyword>
<feature type="transmembrane region" description="Helical" evidence="1">
    <location>
        <begin position="120"/>
        <end position="143"/>
    </location>
</feature>
<protein>
    <submittedName>
        <fullName evidence="3">VanZ family protein</fullName>
    </submittedName>
</protein>
<feature type="transmembrane region" description="Helical" evidence="1">
    <location>
        <begin position="149"/>
        <end position="166"/>
    </location>
</feature>
<accession>A0ABV5KXK6</accession>
<feature type="transmembrane region" description="Helical" evidence="1">
    <location>
        <begin position="21"/>
        <end position="41"/>
    </location>
</feature>
<evidence type="ECO:0000256" key="1">
    <source>
        <dbReference type="SAM" id="Phobius"/>
    </source>
</evidence>
<dbReference type="PANTHER" id="PTHR36834">
    <property type="entry name" value="MEMBRANE PROTEIN-RELATED"/>
    <property type="match status" value="1"/>
</dbReference>
<gene>
    <name evidence="3" type="ORF">ACFFSY_28840</name>
</gene>
<reference evidence="3 4" key="1">
    <citation type="submission" date="2024-09" db="EMBL/GenBank/DDBJ databases">
        <authorList>
            <person name="Sun Q."/>
            <person name="Mori K."/>
        </authorList>
    </citation>
    <scope>NUCLEOTIDE SEQUENCE [LARGE SCALE GENOMIC DNA]</scope>
    <source>
        <strain evidence="3 4">TISTR 2452</strain>
    </source>
</reference>
<dbReference type="RefSeq" id="WP_377500722.1">
    <property type="nucleotide sequence ID" value="NZ_JBHMDO010000047.1"/>
</dbReference>
<evidence type="ECO:0000259" key="2">
    <source>
        <dbReference type="Pfam" id="PF04892"/>
    </source>
</evidence>
<name>A0ABV5KXK6_9BACL</name>
<sequence>MENTRVTRAVNVMNVGQRAKWLFWFALFLLYGYGLVKVILFKYGSVDAAVLGRQLQLAVDNPEHALNRLSFGNFTPLESITRNLQRLSNRNDAVNLFGNIAIFAPLGAFVGLLSRWKWIGATAVSFLVSLSLECAQIVFSMGTFDVDDLILNTLGGLLGYAGYRLFTLQN</sequence>